<evidence type="ECO:0000313" key="2">
    <source>
        <dbReference type="Proteomes" id="UP000248423"/>
    </source>
</evidence>
<accession>A0A319EH58</accession>
<sequence length="79" mass="8973">MNGSNISDPRCCRAFFSSTLPGMTSRYLRQNRPCLFQAIETVTTLSTQQGLFEVEQLSIFCSHPPYSAYSQISTCYVEY</sequence>
<protein>
    <submittedName>
        <fullName evidence="1">Uncharacterized protein</fullName>
    </submittedName>
</protein>
<dbReference type="EMBL" id="KZ826345">
    <property type="protein sequence ID" value="PYI07005.1"/>
    <property type="molecule type" value="Genomic_DNA"/>
</dbReference>
<gene>
    <name evidence="1" type="ORF">BO78DRAFT_444560</name>
</gene>
<name>A0A319EH58_ASPSB</name>
<dbReference type="VEuPathDB" id="FungiDB:BO78DRAFT_444560"/>
<dbReference type="AlphaFoldDB" id="A0A319EH58"/>
<proteinExistence type="predicted"/>
<reference evidence="1 2" key="1">
    <citation type="submission" date="2018-02" db="EMBL/GenBank/DDBJ databases">
        <title>The genomes of Aspergillus section Nigri reveals drivers in fungal speciation.</title>
        <authorList>
            <consortium name="DOE Joint Genome Institute"/>
            <person name="Vesth T.C."/>
            <person name="Nybo J."/>
            <person name="Theobald S."/>
            <person name="Brandl J."/>
            <person name="Frisvad J.C."/>
            <person name="Nielsen K.F."/>
            <person name="Lyhne E.K."/>
            <person name="Kogle M.E."/>
            <person name="Kuo A."/>
            <person name="Riley R."/>
            <person name="Clum A."/>
            <person name="Nolan M."/>
            <person name="Lipzen A."/>
            <person name="Salamov A."/>
            <person name="Henrissat B."/>
            <person name="Wiebenga A."/>
            <person name="De vries R.P."/>
            <person name="Grigoriev I.V."/>
            <person name="Mortensen U.H."/>
            <person name="Andersen M.R."/>
            <person name="Baker S.E."/>
        </authorList>
    </citation>
    <scope>NUCLEOTIDE SEQUENCE [LARGE SCALE GENOMIC DNA]</scope>
    <source>
        <strain evidence="1 2">CBS 121057</strain>
    </source>
</reference>
<organism evidence="1 2">
    <name type="scientific">Aspergillus sclerotiicarbonarius (strain CBS 121057 / IBT 28362)</name>
    <dbReference type="NCBI Taxonomy" id="1448318"/>
    <lineage>
        <taxon>Eukaryota</taxon>
        <taxon>Fungi</taxon>
        <taxon>Dikarya</taxon>
        <taxon>Ascomycota</taxon>
        <taxon>Pezizomycotina</taxon>
        <taxon>Eurotiomycetes</taxon>
        <taxon>Eurotiomycetidae</taxon>
        <taxon>Eurotiales</taxon>
        <taxon>Aspergillaceae</taxon>
        <taxon>Aspergillus</taxon>
        <taxon>Aspergillus subgen. Circumdati</taxon>
    </lineage>
</organism>
<dbReference type="Proteomes" id="UP000248423">
    <property type="component" value="Unassembled WGS sequence"/>
</dbReference>
<keyword evidence="2" id="KW-1185">Reference proteome</keyword>
<evidence type="ECO:0000313" key="1">
    <source>
        <dbReference type="EMBL" id="PYI07005.1"/>
    </source>
</evidence>